<dbReference type="RefSeq" id="WP_092672915.1">
    <property type="nucleotide sequence ID" value="NZ_FOGC01000002.1"/>
</dbReference>
<dbReference type="CDD" id="cd06911">
    <property type="entry name" value="VirB9_CagX_TrbG"/>
    <property type="match status" value="1"/>
</dbReference>
<feature type="signal peptide" evidence="3">
    <location>
        <begin position="1"/>
        <end position="20"/>
    </location>
</feature>
<keyword evidence="2 3" id="KW-0732">Signal</keyword>
<organism evidence="4 5">
    <name type="scientific">Rosenbergiella nectarea</name>
    <dbReference type="NCBI Taxonomy" id="988801"/>
    <lineage>
        <taxon>Bacteria</taxon>
        <taxon>Pseudomonadati</taxon>
        <taxon>Pseudomonadota</taxon>
        <taxon>Gammaproteobacteria</taxon>
        <taxon>Enterobacterales</taxon>
        <taxon>Erwiniaceae</taxon>
        <taxon>Rosenbergiella</taxon>
    </lineage>
</organism>
<keyword evidence="5" id="KW-1185">Reference proteome</keyword>
<dbReference type="Gene3D" id="2.60.40.2500">
    <property type="match status" value="1"/>
</dbReference>
<reference evidence="5" key="1">
    <citation type="submission" date="2016-10" db="EMBL/GenBank/DDBJ databases">
        <authorList>
            <person name="Varghese N."/>
            <person name="Submissions S."/>
        </authorList>
    </citation>
    <scope>NUCLEOTIDE SEQUENCE [LARGE SCALE GENOMIC DNA]</scope>
    <source>
        <strain evidence="5">8N4</strain>
    </source>
</reference>
<dbReference type="InterPro" id="IPR033645">
    <property type="entry name" value="VirB9/CagX/TrbG_C"/>
</dbReference>
<sequence length="277" mass="31046">MRCLSGLIIAMLIAAAPVKALDNGQHSIYDYRIKSVLYNPQDVVKINAIAGVATHIVVGADETYVTHVFGDSQSWAFTHVNNHFFIKPLLALGDTNLTIVTDKHNYNIVLHYIDTDTQAKAAKSSPWARNQATLQLTYLYPQQLQQQALEKKLQQTRFTGLKNYHYIMSDEPQMRPIQPLSVVDNHQFTRFIFPPMSELPQIYMRSATGDEQLVNTRVIGEQHNIIEAEGIAPEWRIRLGEKVVGVRNIFYSPAAGTNASGTASPAVKRVTLKGDEE</sequence>
<dbReference type="OrthoDB" id="5357875at2"/>
<dbReference type="AlphaFoldDB" id="A0A1H9F6L0"/>
<proteinExistence type="inferred from homology"/>
<gene>
    <name evidence="4" type="ORF">SAMN05216522_102165</name>
</gene>
<feature type="chain" id="PRO_5017351333" evidence="3">
    <location>
        <begin position="21"/>
        <end position="277"/>
    </location>
</feature>
<dbReference type="InterPro" id="IPR038161">
    <property type="entry name" value="VirB9/CagX/TrbG_C_sf"/>
</dbReference>
<accession>A0A1H9F6L0</accession>
<evidence type="ECO:0000256" key="1">
    <source>
        <dbReference type="ARBA" id="ARBA00006135"/>
    </source>
</evidence>
<dbReference type="STRING" id="988801.SAMN05216522_102165"/>
<evidence type="ECO:0000313" key="4">
    <source>
        <dbReference type="EMBL" id="SEQ32908.1"/>
    </source>
</evidence>
<protein>
    <submittedName>
        <fullName evidence="4">Type IV secretion system protein VirB9</fullName>
    </submittedName>
</protein>
<evidence type="ECO:0000256" key="2">
    <source>
        <dbReference type="ARBA" id="ARBA00022729"/>
    </source>
</evidence>
<evidence type="ECO:0000313" key="5">
    <source>
        <dbReference type="Proteomes" id="UP000242515"/>
    </source>
</evidence>
<dbReference type="Pfam" id="PF03524">
    <property type="entry name" value="CagX"/>
    <property type="match status" value="1"/>
</dbReference>
<evidence type="ECO:0000256" key="3">
    <source>
        <dbReference type="SAM" id="SignalP"/>
    </source>
</evidence>
<comment type="similarity">
    <text evidence="1">Belongs to the TrbG/VirB9 family.</text>
</comment>
<name>A0A1H9F6L0_9GAMM</name>
<dbReference type="InterPro" id="IPR010258">
    <property type="entry name" value="Conjugal_tfr_TrbG/VirB9/CagX"/>
</dbReference>
<dbReference type="EMBL" id="FOGC01000002">
    <property type="protein sequence ID" value="SEQ32908.1"/>
    <property type="molecule type" value="Genomic_DNA"/>
</dbReference>
<dbReference type="Proteomes" id="UP000242515">
    <property type="component" value="Unassembled WGS sequence"/>
</dbReference>